<reference evidence="3" key="1">
    <citation type="submission" date="2018-06" db="EMBL/GenBank/DDBJ databases">
        <title>Aestuariibacter litoralis strain KCTC 52945T.</title>
        <authorList>
            <person name="Li X."/>
            <person name="Salam N."/>
            <person name="Li J.-L."/>
            <person name="Chen Y.-M."/>
            <person name="Yang Z.-W."/>
            <person name="Zhang L.-Y."/>
            <person name="Han M.-X."/>
            <person name="Xiao M."/>
            <person name="Li W.-J."/>
        </authorList>
    </citation>
    <scope>NUCLEOTIDE SEQUENCE [LARGE SCALE GENOMIC DNA]</scope>
    <source>
        <strain evidence="3">KCTC 52945</strain>
    </source>
</reference>
<name>A0A2W2BF68_9HYPH</name>
<sequence>MRTARRAALAALAFASAAAATPASAHPHVWIQMQSGVVFNDQGQIAAVKLAWTFDDGYASLALDGLDKNGNGTYEPEELEPLTRENLESLKDYDFFTHVRLNGKAQALGAPTAAGQSYTGGKLQLHFELPLSTPVDPTRGEFVLKVYDPEFYIAFDYAGTTPVTVSGNMPPACKPVLKPLPTDAELEQTRAMLSTKGPDWKPDEEEDFGALFAQPMTIQCQA</sequence>
<keyword evidence="3" id="KW-1185">Reference proteome</keyword>
<dbReference type="InterPro" id="IPR010412">
    <property type="entry name" value="DUF1007"/>
</dbReference>
<dbReference type="AlphaFoldDB" id="A0A2W2BF68"/>
<gene>
    <name evidence="2" type="ORF">DK847_03445</name>
</gene>
<protein>
    <recommendedName>
        <fullName evidence="4">DUF1007 domain-containing protein</fullName>
    </recommendedName>
</protein>
<dbReference type="PROSITE" id="PS51318">
    <property type="entry name" value="TAT"/>
    <property type="match status" value="1"/>
</dbReference>
<comment type="caution">
    <text evidence="2">The sequence shown here is derived from an EMBL/GenBank/DDBJ whole genome shotgun (WGS) entry which is preliminary data.</text>
</comment>
<feature type="chain" id="PRO_5016071896" description="DUF1007 domain-containing protein" evidence="1">
    <location>
        <begin position="26"/>
        <end position="222"/>
    </location>
</feature>
<dbReference type="RefSeq" id="WP_111196186.1">
    <property type="nucleotide sequence ID" value="NZ_QKVK01000001.1"/>
</dbReference>
<accession>A0A2W2BF68</accession>
<evidence type="ECO:0000313" key="2">
    <source>
        <dbReference type="EMBL" id="PZF78858.1"/>
    </source>
</evidence>
<organism evidence="2 3">
    <name type="scientific">Aestuariivirga litoralis</name>
    <dbReference type="NCBI Taxonomy" id="2650924"/>
    <lineage>
        <taxon>Bacteria</taxon>
        <taxon>Pseudomonadati</taxon>
        <taxon>Pseudomonadota</taxon>
        <taxon>Alphaproteobacteria</taxon>
        <taxon>Hyphomicrobiales</taxon>
        <taxon>Aestuariivirgaceae</taxon>
        <taxon>Aestuariivirga</taxon>
    </lineage>
</organism>
<dbReference type="Proteomes" id="UP000248795">
    <property type="component" value="Unassembled WGS sequence"/>
</dbReference>
<evidence type="ECO:0000313" key="3">
    <source>
        <dbReference type="Proteomes" id="UP000248795"/>
    </source>
</evidence>
<proteinExistence type="predicted"/>
<dbReference type="Pfam" id="PF06226">
    <property type="entry name" value="DUF1007"/>
    <property type="match status" value="1"/>
</dbReference>
<dbReference type="EMBL" id="QKVK01000001">
    <property type="protein sequence ID" value="PZF78858.1"/>
    <property type="molecule type" value="Genomic_DNA"/>
</dbReference>
<evidence type="ECO:0000256" key="1">
    <source>
        <dbReference type="SAM" id="SignalP"/>
    </source>
</evidence>
<dbReference type="InterPro" id="IPR006311">
    <property type="entry name" value="TAT_signal"/>
</dbReference>
<evidence type="ECO:0008006" key="4">
    <source>
        <dbReference type="Google" id="ProtNLM"/>
    </source>
</evidence>
<keyword evidence="1" id="KW-0732">Signal</keyword>
<feature type="signal peptide" evidence="1">
    <location>
        <begin position="1"/>
        <end position="25"/>
    </location>
</feature>